<dbReference type="InParanoid" id="A0A1Y2DSK1"/>
<keyword evidence="4" id="KW-0234">DNA repair</keyword>
<dbReference type="PANTHER" id="PTHR12891">
    <property type="entry name" value="DNA REPAIR/TRANSCRIPTION PROTEIN MET18/MMS19"/>
    <property type="match status" value="1"/>
</dbReference>
<dbReference type="GO" id="GO:0051604">
    <property type="term" value="P:protein maturation"/>
    <property type="evidence" value="ECO:0007669"/>
    <property type="project" value="UniProtKB-UniRule"/>
</dbReference>
<dbReference type="OrthoDB" id="342900at2759"/>
<dbReference type="Pfam" id="PF14500">
    <property type="entry name" value="MMS19_N"/>
    <property type="match status" value="1"/>
</dbReference>
<keyword evidence="2" id="KW-0677">Repeat</keyword>
<feature type="domain" description="MMS19 N-terminal" evidence="6">
    <location>
        <begin position="23"/>
        <end position="201"/>
    </location>
</feature>
<dbReference type="AlphaFoldDB" id="A0A1Y2DSK1"/>
<organism evidence="7 8">
    <name type="scientific">Pseudomassariella vexata</name>
    <dbReference type="NCBI Taxonomy" id="1141098"/>
    <lineage>
        <taxon>Eukaryota</taxon>
        <taxon>Fungi</taxon>
        <taxon>Dikarya</taxon>
        <taxon>Ascomycota</taxon>
        <taxon>Pezizomycotina</taxon>
        <taxon>Sordariomycetes</taxon>
        <taxon>Xylariomycetidae</taxon>
        <taxon>Amphisphaeriales</taxon>
        <taxon>Pseudomassariaceae</taxon>
        <taxon>Pseudomassariella</taxon>
    </lineage>
</organism>
<evidence type="ECO:0000256" key="2">
    <source>
        <dbReference type="ARBA" id="ARBA00022737"/>
    </source>
</evidence>
<comment type="function">
    <text evidence="4">Key component of the cytosolic iron-sulfur protein assembly (CIA) complex, a multiprotein complex that mediates the incorporation of iron-sulfur cluster into apoproteins specifically involved in DNA metabolism and genomic integrity. In the CIA complex, MMS19 acts as an adapter between early-acting CIA components and a subset of cellular target iron-sulfur proteins.</text>
</comment>
<comment type="caution">
    <text evidence="7">The sequence shown here is derived from an EMBL/GenBank/DDBJ whole genome shotgun (WGS) entry which is preliminary data.</text>
</comment>
<dbReference type="PANTHER" id="PTHR12891:SF0">
    <property type="entry name" value="MMS19 NUCLEOTIDE EXCISION REPAIR PROTEIN HOMOLOG"/>
    <property type="match status" value="1"/>
</dbReference>
<dbReference type="RefSeq" id="XP_040714078.1">
    <property type="nucleotide sequence ID" value="XM_040854353.1"/>
</dbReference>
<reference evidence="7 8" key="1">
    <citation type="submission" date="2016-07" db="EMBL/GenBank/DDBJ databases">
        <title>Pervasive Adenine N6-methylation of Active Genes in Fungi.</title>
        <authorList>
            <consortium name="DOE Joint Genome Institute"/>
            <person name="Mondo S.J."/>
            <person name="Dannebaum R.O."/>
            <person name="Kuo R.C."/>
            <person name="Labutti K."/>
            <person name="Haridas S."/>
            <person name="Kuo A."/>
            <person name="Salamov A."/>
            <person name="Ahrendt S.R."/>
            <person name="Lipzen A."/>
            <person name="Sullivan W."/>
            <person name="Andreopoulos W.B."/>
            <person name="Clum A."/>
            <person name="Lindquist E."/>
            <person name="Daum C."/>
            <person name="Ramamoorthy G.K."/>
            <person name="Gryganskyi A."/>
            <person name="Culley D."/>
            <person name="Magnuson J.K."/>
            <person name="James T.Y."/>
            <person name="O'Malley M.A."/>
            <person name="Stajich J.E."/>
            <person name="Spatafora J.W."/>
            <person name="Visel A."/>
            <person name="Grigoriev I.V."/>
        </authorList>
    </citation>
    <scope>NUCLEOTIDE SEQUENCE [LARGE SCALE GENOMIC DNA]</scope>
    <source>
        <strain evidence="7 8">CBS 129021</strain>
    </source>
</reference>
<keyword evidence="3 4" id="KW-0539">Nucleus</keyword>
<keyword evidence="8" id="KW-1185">Reference proteome</keyword>
<dbReference type="InterPro" id="IPR039920">
    <property type="entry name" value="MMS19"/>
</dbReference>
<dbReference type="Pfam" id="PF12460">
    <property type="entry name" value="MMS19_C"/>
    <property type="match status" value="1"/>
</dbReference>
<keyword evidence="4" id="KW-0227">DNA damage</keyword>
<dbReference type="GO" id="GO:0097361">
    <property type="term" value="C:cytosolic [4Fe-4S] assembly targeting complex"/>
    <property type="evidence" value="ECO:0007669"/>
    <property type="project" value="UniProtKB-UniRule"/>
</dbReference>
<dbReference type="InterPro" id="IPR016024">
    <property type="entry name" value="ARM-type_fold"/>
</dbReference>
<dbReference type="GeneID" id="63770565"/>
<gene>
    <name evidence="7" type="ORF">BCR38DRAFT_235782</name>
</gene>
<dbReference type="GO" id="GO:0005634">
    <property type="term" value="C:nucleus"/>
    <property type="evidence" value="ECO:0007669"/>
    <property type="project" value="UniProtKB-SubCell"/>
</dbReference>
<dbReference type="Proteomes" id="UP000193689">
    <property type="component" value="Unassembled WGS sequence"/>
</dbReference>
<protein>
    <recommendedName>
        <fullName evidence="4">MMS19 nucleotide excision repair protein</fullName>
    </recommendedName>
</protein>
<dbReference type="InterPro" id="IPR024687">
    <property type="entry name" value="MMS19_C"/>
</dbReference>
<comment type="subcellular location">
    <subcellularLocation>
        <location evidence="1 4">Nucleus</location>
    </subcellularLocation>
</comment>
<accession>A0A1Y2DSK1</accession>
<evidence type="ECO:0000256" key="3">
    <source>
        <dbReference type="ARBA" id="ARBA00023242"/>
    </source>
</evidence>
<evidence type="ECO:0000256" key="1">
    <source>
        <dbReference type="ARBA" id="ARBA00004123"/>
    </source>
</evidence>
<evidence type="ECO:0000313" key="7">
    <source>
        <dbReference type="EMBL" id="ORY62242.1"/>
    </source>
</evidence>
<dbReference type="InterPro" id="IPR029240">
    <property type="entry name" value="MMS19_N"/>
</dbReference>
<dbReference type="SUPFAM" id="SSF48371">
    <property type="entry name" value="ARM repeat"/>
    <property type="match status" value="1"/>
</dbReference>
<dbReference type="STRING" id="1141098.A0A1Y2DSK1"/>
<sequence>MNTFQPSLGDGIIMNVTKLGEDFKRQTLATRLATYELILALLKDAPVAKELHFKYGETCGFMTGLLDLCRNERDPQNLLKWFEIQTVFLQNFSPSKDIAAEVFKVFSAYFPITLRASATPSGVTVDDLKGSLRSCFASHQRIADLAIPFLIEKLDQGDAVTVAVKVDILQTLQACLTQYQQAQQSVVPYTDQIWASLKYEVRNGEIRDSIESTLKVIGTLTKRLDGESLDQFFHTAWTDLADDLSNPTYTSQAGQLLTAFSGATPQAFYLSTPRALSHVKATLKQSKSTHHQLKLLSLLNSLLLVRSSYAEKDVSKPSEANTSLGLLQDVQFGDVLFEDVYAPMWREHDHSLQVSDEQVEIIKKLMGGMASLAVGHANSDAGTSRHLCSDTVREKICRWLEMPILCPLQGIKFRNGAQDQQEAELRNDATEALKEIAPLYPSGYRQLLMHFLASLTKGIEARPYTFYPTIYDVTSRLCRIGCASISEGHPLSNIVSLISTLLEGLDAMLSVAPDPVFWTVIVASIELAILESMSMLDLGQIEKSLRKENTTVSLSDGAIAWYPGFSNSVIGLPEIDIGKHGDLEVAATSLEKLNKGEANIYRQYLGYCLFTVAQIYRRVTAIKPTDSTWGIGVSTDIQEKINIPARLDQCFIHLGHMATIVIRALPAEIQKELGFWRDAFVMFRGDEKLPEGNDTLWTAVTASRPVAISSADQYRTAPLALGILSGLWPSEMLDLYPLGTMQRLCDTLGKSISPCFGDATRCALNAILACLSNKFTESNADAAQYWGKAYHTAAGSYGKVMRRAAGDGPDVTASVAIFKSVLYFLAGDIARFSSSKVSESGSNWLLRLICAGAPAEITMGRQLAQCFGILVAPKECLEPENHAILKRLRGQWVYGNTVQPHLPNCFPRPGIVDERVATNQAIATFAILRHLKYAEYQNDIEMIVRVIIRSLVTFKISQDMCSALIVLLEILAHEPEQFKEHLNTLTTHILSVYHMALMVSRSLEIAGKGEAEQAEAVTCRISVLHFLHGLPESKGLESRYLLQYQQIVTRGLAVACGDPVREVRGIAIKAKRLWLNVA</sequence>
<evidence type="ECO:0000313" key="8">
    <source>
        <dbReference type="Proteomes" id="UP000193689"/>
    </source>
</evidence>
<evidence type="ECO:0000259" key="5">
    <source>
        <dbReference type="Pfam" id="PF12460"/>
    </source>
</evidence>
<comment type="similarity">
    <text evidence="4">Belongs to the MET18/MMS19 family.</text>
</comment>
<dbReference type="GO" id="GO:0016226">
    <property type="term" value="P:iron-sulfur cluster assembly"/>
    <property type="evidence" value="ECO:0007669"/>
    <property type="project" value="UniProtKB-UniRule"/>
</dbReference>
<evidence type="ECO:0000259" key="6">
    <source>
        <dbReference type="Pfam" id="PF14500"/>
    </source>
</evidence>
<proteinExistence type="inferred from homology"/>
<feature type="domain" description="MMS19 C-terminal" evidence="5">
    <location>
        <begin position="652"/>
        <end position="1031"/>
    </location>
</feature>
<evidence type="ECO:0000256" key="4">
    <source>
        <dbReference type="RuleBase" id="RU367072"/>
    </source>
</evidence>
<name>A0A1Y2DSK1_9PEZI</name>
<dbReference type="EMBL" id="MCFJ01000009">
    <property type="protein sequence ID" value="ORY62242.1"/>
    <property type="molecule type" value="Genomic_DNA"/>
</dbReference>
<dbReference type="GO" id="GO:0006281">
    <property type="term" value="P:DNA repair"/>
    <property type="evidence" value="ECO:0007669"/>
    <property type="project" value="UniProtKB-UniRule"/>
</dbReference>